<comment type="caution">
    <text evidence="1">The sequence shown here is derived from an EMBL/GenBank/DDBJ whole genome shotgun (WGS) entry which is preliminary data.</text>
</comment>
<gene>
    <name evidence="1" type="ORF">A2826_00895</name>
</gene>
<proteinExistence type="predicted"/>
<organism evidence="1 2">
    <name type="scientific">Candidatus Doudnabacteria bacterium RIFCSPHIGHO2_01_FULL_43_23</name>
    <dbReference type="NCBI Taxonomy" id="1817822"/>
    <lineage>
        <taxon>Bacteria</taxon>
        <taxon>Candidatus Doudnaibacteriota</taxon>
    </lineage>
</organism>
<evidence type="ECO:0000313" key="2">
    <source>
        <dbReference type="Proteomes" id="UP000177912"/>
    </source>
</evidence>
<dbReference type="AlphaFoldDB" id="A0A1F5NR67"/>
<evidence type="ECO:0000313" key="1">
    <source>
        <dbReference type="EMBL" id="OGE80123.1"/>
    </source>
</evidence>
<name>A0A1F5NR67_9BACT</name>
<reference evidence="1 2" key="1">
    <citation type="journal article" date="2016" name="Nat. Commun.">
        <title>Thousands of microbial genomes shed light on interconnected biogeochemical processes in an aquifer system.</title>
        <authorList>
            <person name="Anantharaman K."/>
            <person name="Brown C.T."/>
            <person name="Hug L.A."/>
            <person name="Sharon I."/>
            <person name="Castelle C.J."/>
            <person name="Probst A.J."/>
            <person name="Thomas B.C."/>
            <person name="Singh A."/>
            <person name="Wilkins M.J."/>
            <person name="Karaoz U."/>
            <person name="Brodie E.L."/>
            <person name="Williams K.H."/>
            <person name="Hubbard S.S."/>
            <person name="Banfield J.F."/>
        </authorList>
    </citation>
    <scope>NUCLEOTIDE SEQUENCE [LARGE SCALE GENOMIC DNA]</scope>
</reference>
<sequence>MITNWESYKQALQLGHWRKAKEYVESKREGARNAKDADQKRHVDHLQRLLFIHLYSRGLWDEAYKVAASSAERQSEGGRYTRLAQVMEIWGEKDHQVYKLLYGQSW</sequence>
<protein>
    <submittedName>
        <fullName evidence="1">Uncharacterized protein</fullName>
    </submittedName>
</protein>
<dbReference type="EMBL" id="MFEI01000040">
    <property type="protein sequence ID" value="OGE80123.1"/>
    <property type="molecule type" value="Genomic_DNA"/>
</dbReference>
<accession>A0A1F5NR67</accession>
<dbReference type="Proteomes" id="UP000177912">
    <property type="component" value="Unassembled WGS sequence"/>
</dbReference>